<organism evidence="1">
    <name type="scientific">uncultured Caudovirales phage</name>
    <dbReference type="NCBI Taxonomy" id="2100421"/>
    <lineage>
        <taxon>Viruses</taxon>
        <taxon>Duplodnaviria</taxon>
        <taxon>Heunggongvirae</taxon>
        <taxon>Uroviricota</taxon>
        <taxon>Caudoviricetes</taxon>
        <taxon>Peduoviridae</taxon>
        <taxon>Maltschvirus</taxon>
        <taxon>Maltschvirus maltsch</taxon>
    </lineage>
</organism>
<reference evidence="1" key="1">
    <citation type="submission" date="2020-05" db="EMBL/GenBank/DDBJ databases">
        <authorList>
            <person name="Chiriac C."/>
            <person name="Salcher M."/>
            <person name="Ghai R."/>
            <person name="Kavagutti S V."/>
        </authorList>
    </citation>
    <scope>NUCLEOTIDE SEQUENCE</scope>
</reference>
<dbReference type="EMBL" id="LR797824">
    <property type="protein sequence ID" value="CAB4241679.1"/>
    <property type="molecule type" value="Genomic_DNA"/>
</dbReference>
<accession>A0A6J5TBL4</accession>
<dbReference type="InterPro" id="IPR027443">
    <property type="entry name" value="IPNS-like_sf"/>
</dbReference>
<protein>
    <submittedName>
        <fullName evidence="1">Uncharacterized protein</fullName>
    </submittedName>
</protein>
<proteinExistence type="predicted"/>
<sequence>MRTFNRNSLLPEFPISGSLDKRAPFKNSTVESTNKVPLIKLALVDVDFKQLADSVNDAMKIYGAWNYQLGDNKVDAGYGGIGLSYNPDLPDYDVHQQVQGNASPAKDKSNPFTMLTPDEGKLYVHRNSHYDTYGLSYRTPASKHGYLGTFLDTCKRTMVRSAVRIIYADQEGPVGEDKYAGVTWHRDESVFENLRVNIPLITDPIFLLEQEGHQPVHLEAGYAYSWDTNIPHRAYAKERVPKHRIHLMLGFSCWWDFDESTGNWKQNEFFGKKHPKDMLIDGDVIPGLTLV</sequence>
<dbReference type="Gene3D" id="2.60.120.330">
    <property type="entry name" value="B-lactam Antibiotic, Isopenicillin N Synthase, Chain"/>
    <property type="match status" value="1"/>
</dbReference>
<evidence type="ECO:0000313" key="1">
    <source>
        <dbReference type="EMBL" id="CAB4241679.1"/>
    </source>
</evidence>
<gene>
    <name evidence="1" type="ORF">UFOVP71_217</name>
</gene>
<name>A0A6J5TBL4_9CAUD</name>